<dbReference type="AlphaFoldDB" id="A0A7C8M999"/>
<proteinExistence type="predicted"/>
<protein>
    <submittedName>
        <fullName evidence="1">Uncharacterized protein</fullName>
    </submittedName>
</protein>
<keyword evidence="2" id="KW-1185">Reference proteome</keyword>
<comment type="caution">
    <text evidence="1">The sequence shown here is derived from an EMBL/GenBank/DDBJ whole genome shotgun (WGS) entry which is preliminary data.</text>
</comment>
<evidence type="ECO:0000313" key="1">
    <source>
        <dbReference type="EMBL" id="KAF2872256.1"/>
    </source>
</evidence>
<dbReference type="EMBL" id="JAADJZ010000009">
    <property type="protein sequence ID" value="KAF2872256.1"/>
    <property type="molecule type" value="Genomic_DNA"/>
</dbReference>
<sequence>MSSTQPFRFLDLPKELRLMVYERIPVTTRKHGFEDPIYPRRNPDATTQFTIFYVIKSMPAGLLSTCRLIYAESHPFFMSIMSRLQREPTRYILDGRSDSSPIFVCDYIYRIKCAETGVASVGKGCKLQRLEQAIDKGSPYPRHNGPKIDLSDVPMHSWMIHCAHWNVIRPQNVFGGRERPVHVAILIQPDSTDSELDSLSNIGEGMWQYFSSYDGPDDLTVVAKDDGKPHNTKFVERLCHSSQSGREPWRANVLDERQWAREWEEGDVFLCAS</sequence>
<accession>A0A7C8M999</accession>
<gene>
    <name evidence="1" type="ORF">BDV95DRAFT_667313</name>
</gene>
<organism evidence="1 2">
    <name type="scientific">Massariosphaeria phaeospora</name>
    <dbReference type="NCBI Taxonomy" id="100035"/>
    <lineage>
        <taxon>Eukaryota</taxon>
        <taxon>Fungi</taxon>
        <taxon>Dikarya</taxon>
        <taxon>Ascomycota</taxon>
        <taxon>Pezizomycotina</taxon>
        <taxon>Dothideomycetes</taxon>
        <taxon>Pleosporomycetidae</taxon>
        <taxon>Pleosporales</taxon>
        <taxon>Pleosporales incertae sedis</taxon>
        <taxon>Massariosphaeria</taxon>
    </lineage>
</organism>
<evidence type="ECO:0000313" key="2">
    <source>
        <dbReference type="Proteomes" id="UP000481861"/>
    </source>
</evidence>
<dbReference type="OrthoDB" id="5314997at2759"/>
<reference evidence="1 2" key="1">
    <citation type="submission" date="2020-01" db="EMBL/GenBank/DDBJ databases">
        <authorList>
            <consortium name="DOE Joint Genome Institute"/>
            <person name="Haridas S."/>
            <person name="Albert R."/>
            <person name="Binder M."/>
            <person name="Bloem J."/>
            <person name="Labutti K."/>
            <person name="Salamov A."/>
            <person name="Andreopoulos B."/>
            <person name="Baker S.E."/>
            <person name="Barry K."/>
            <person name="Bills G."/>
            <person name="Bluhm B.H."/>
            <person name="Cannon C."/>
            <person name="Castanera R."/>
            <person name="Culley D.E."/>
            <person name="Daum C."/>
            <person name="Ezra D."/>
            <person name="Gonzalez J.B."/>
            <person name="Henrissat B."/>
            <person name="Kuo A."/>
            <person name="Liang C."/>
            <person name="Lipzen A."/>
            <person name="Lutzoni F."/>
            <person name="Magnuson J."/>
            <person name="Mondo S."/>
            <person name="Nolan M."/>
            <person name="Ohm R."/>
            <person name="Pangilinan J."/>
            <person name="Park H.-J.H."/>
            <person name="Ramirez L."/>
            <person name="Alfaro M."/>
            <person name="Sun H."/>
            <person name="Tritt A."/>
            <person name="Yoshinaga Y."/>
            <person name="Zwiers L.-H.L."/>
            <person name="Turgeon B.G."/>
            <person name="Goodwin S.B."/>
            <person name="Spatafora J.W."/>
            <person name="Crous P.W."/>
            <person name="Grigoriev I.V."/>
        </authorList>
    </citation>
    <scope>NUCLEOTIDE SEQUENCE [LARGE SCALE GENOMIC DNA]</scope>
    <source>
        <strain evidence="1 2">CBS 611.86</strain>
    </source>
</reference>
<dbReference type="Proteomes" id="UP000481861">
    <property type="component" value="Unassembled WGS sequence"/>
</dbReference>
<name>A0A7C8M999_9PLEO</name>